<accession>A0A2S5B2C3</accession>
<reference evidence="2 3" key="1">
    <citation type="journal article" date="2018" name="Front. Microbiol.">
        <title>Prospects for Fungal Bioremediation of Acidic Radioactive Waste Sites: Characterization and Genome Sequence of Rhodotorula taiwanensis MD1149.</title>
        <authorList>
            <person name="Tkavc R."/>
            <person name="Matrosova V.Y."/>
            <person name="Grichenko O.E."/>
            <person name="Gostincar C."/>
            <person name="Volpe R.P."/>
            <person name="Klimenkova P."/>
            <person name="Gaidamakova E.K."/>
            <person name="Zhou C.E."/>
            <person name="Stewart B.J."/>
            <person name="Lyman M.G."/>
            <person name="Malfatti S.A."/>
            <person name="Rubinfeld B."/>
            <person name="Courtot M."/>
            <person name="Singh J."/>
            <person name="Dalgard C.L."/>
            <person name="Hamilton T."/>
            <person name="Frey K.G."/>
            <person name="Gunde-Cimerman N."/>
            <person name="Dugan L."/>
            <person name="Daly M.J."/>
        </authorList>
    </citation>
    <scope>NUCLEOTIDE SEQUENCE [LARGE SCALE GENOMIC DNA]</scope>
    <source>
        <strain evidence="2 3">MD1149</strain>
    </source>
</reference>
<name>A0A2S5B2C3_9BASI</name>
<feature type="compositionally biased region" description="Basic and acidic residues" evidence="1">
    <location>
        <begin position="216"/>
        <end position="232"/>
    </location>
</feature>
<organism evidence="2 3">
    <name type="scientific">Rhodotorula taiwanensis</name>
    <dbReference type="NCBI Taxonomy" id="741276"/>
    <lineage>
        <taxon>Eukaryota</taxon>
        <taxon>Fungi</taxon>
        <taxon>Dikarya</taxon>
        <taxon>Basidiomycota</taxon>
        <taxon>Pucciniomycotina</taxon>
        <taxon>Microbotryomycetes</taxon>
        <taxon>Sporidiobolales</taxon>
        <taxon>Sporidiobolaceae</taxon>
        <taxon>Rhodotorula</taxon>
    </lineage>
</organism>
<dbReference type="EMBL" id="PJQD01000096">
    <property type="protein sequence ID" value="POY70929.1"/>
    <property type="molecule type" value="Genomic_DNA"/>
</dbReference>
<comment type="caution">
    <text evidence="2">The sequence shown here is derived from an EMBL/GenBank/DDBJ whole genome shotgun (WGS) entry which is preliminary data.</text>
</comment>
<evidence type="ECO:0000256" key="1">
    <source>
        <dbReference type="SAM" id="MobiDB-lite"/>
    </source>
</evidence>
<evidence type="ECO:0000313" key="3">
    <source>
        <dbReference type="Proteomes" id="UP000237144"/>
    </source>
</evidence>
<proteinExistence type="predicted"/>
<sequence length="277" mass="29974">MSTPSLARSRSGRLLKPVLPLSSIFKTTKSTSTTIRKVKAAASSSNDERDSTAKAVSLENTIYRKSGQAKADALPAFLLPQQPESPTPAPLDTSLDPNVRSALDLYNRCASGLIDSLDSHALLDLADECISKFGFRKEDLGNLVAHLCYMDASLSAAMSYTPPATPARARYDSDPFPLHFARSAADSPARRKSTATPLRPPVLHPVPNSFAQLSTPDEKDRKQDRRAGHVTGVEEHWSTWSYPSPASDLAASDDETLLNTPKLHSKMSISSLLMSPT</sequence>
<evidence type="ECO:0000313" key="2">
    <source>
        <dbReference type="EMBL" id="POY70929.1"/>
    </source>
</evidence>
<keyword evidence="3" id="KW-1185">Reference proteome</keyword>
<protein>
    <submittedName>
        <fullName evidence="2">Uncharacterized protein</fullName>
    </submittedName>
</protein>
<dbReference type="Proteomes" id="UP000237144">
    <property type="component" value="Unassembled WGS sequence"/>
</dbReference>
<gene>
    <name evidence="2" type="ORF">BMF94_6107</name>
</gene>
<dbReference type="AlphaFoldDB" id="A0A2S5B2C3"/>
<feature type="region of interest" description="Disordered" evidence="1">
    <location>
        <begin position="182"/>
        <end position="232"/>
    </location>
</feature>